<organism evidence="5 6">
    <name type="scientific">Bugula neritina</name>
    <name type="common">Brown bryozoan</name>
    <name type="synonym">Sertularia neritina</name>
    <dbReference type="NCBI Taxonomy" id="10212"/>
    <lineage>
        <taxon>Eukaryota</taxon>
        <taxon>Metazoa</taxon>
        <taxon>Spiralia</taxon>
        <taxon>Lophotrochozoa</taxon>
        <taxon>Bryozoa</taxon>
        <taxon>Gymnolaemata</taxon>
        <taxon>Cheilostomatida</taxon>
        <taxon>Flustrina</taxon>
        <taxon>Buguloidea</taxon>
        <taxon>Bugulidae</taxon>
        <taxon>Bugula</taxon>
    </lineage>
</organism>
<dbReference type="Gene3D" id="2.60.40.150">
    <property type="entry name" value="C2 domain"/>
    <property type="match status" value="2"/>
</dbReference>
<dbReference type="OrthoDB" id="5973539at2759"/>
<dbReference type="GO" id="GO:0046928">
    <property type="term" value="P:regulation of neurotransmitter secretion"/>
    <property type="evidence" value="ECO:0007669"/>
    <property type="project" value="TreeGrafter"/>
</dbReference>
<dbReference type="InterPro" id="IPR000008">
    <property type="entry name" value="C2_dom"/>
</dbReference>
<dbReference type="CDD" id="cd08377">
    <property type="entry name" value="C2C_MCTP_PRT"/>
    <property type="match status" value="1"/>
</dbReference>
<evidence type="ECO:0000256" key="1">
    <source>
        <dbReference type="ARBA" id="ARBA00022723"/>
    </source>
</evidence>
<evidence type="ECO:0000313" key="5">
    <source>
        <dbReference type="EMBL" id="KAF6037771.1"/>
    </source>
</evidence>
<dbReference type="Proteomes" id="UP000593567">
    <property type="component" value="Unassembled WGS sequence"/>
</dbReference>
<dbReference type="SMART" id="SM00239">
    <property type="entry name" value="C2"/>
    <property type="match status" value="2"/>
</dbReference>
<accession>A0A7J7KIM0</accession>
<name>A0A7J7KIM0_BUGNE</name>
<evidence type="ECO:0000259" key="4">
    <source>
        <dbReference type="PROSITE" id="PS50004"/>
    </source>
</evidence>
<sequence>MSNIVRSDYADSSSTNTSEWDYTVRIVIMHGQNLLSMDDNGFSDPYVRFKLQNEKYKTKVKNKTLDPKWMETFSLHLFDHKSWQLDISVFDHNIAGRDDFMGRASLDLSKLTIDRTHDLNVHLEDEAGSLRILVTITGAVSSTDHETSASTRDEIIRRYGLLNSLKNFNDVGWLQLKVIRAHGLSSKDWGGKSDPFCTVELVNTMLQSHTSYNTLNPEWNRVFTIPVKDIHSVLEVTVYDEDKDMKKEFIGKVAIPLIMIENGVQKWYGLKDKKLFSRVKGEVLLELDMVFNHVKAAFRTFNPREEPVLQEEPKFKISLFKRNVTRVRSIGSSLVSAKNFWQSLVDWDYPSKTLIAFVAFMVGVWNFELYMLPLTLIMLFIWNLMVREIKGTSAADDMVYFESRRSFREYIDVVKSICCTIQEILGKIADLGEAIKK</sequence>
<gene>
    <name evidence="5" type="ORF">EB796_003918</name>
</gene>
<comment type="caution">
    <text evidence="5">The sequence shown here is derived from an EMBL/GenBank/DDBJ whole genome shotgun (WGS) entry which is preliminary data.</text>
</comment>
<dbReference type="PANTHER" id="PTHR45911">
    <property type="entry name" value="C2 DOMAIN-CONTAINING PROTEIN"/>
    <property type="match status" value="1"/>
</dbReference>
<keyword evidence="3" id="KW-0812">Transmembrane</keyword>
<dbReference type="EMBL" id="VXIV02000520">
    <property type="protein sequence ID" value="KAF6037771.1"/>
    <property type="molecule type" value="Genomic_DNA"/>
</dbReference>
<dbReference type="Pfam" id="PF00168">
    <property type="entry name" value="C2"/>
    <property type="match status" value="2"/>
</dbReference>
<dbReference type="CDD" id="cd08376">
    <property type="entry name" value="C2B_MCTP_PRT"/>
    <property type="match status" value="1"/>
</dbReference>
<evidence type="ECO:0000313" key="6">
    <source>
        <dbReference type="Proteomes" id="UP000593567"/>
    </source>
</evidence>
<evidence type="ECO:0000256" key="2">
    <source>
        <dbReference type="ARBA" id="ARBA00022837"/>
    </source>
</evidence>
<dbReference type="PANTHER" id="PTHR45911:SF4">
    <property type="entry name" value="MULTIPLE C2 AND TRANSMEMBRANE DOMAIN-CONTAINING PROTEIN"/>
    <property type="match status" value="1"/>
</dbReference>
<dbReference type="PROSITE" id="PS50004">
    <property type="entry name" value="C2"/>
    <property type="match status" value="2"/>
</dbReference>
<keyword evidence="3" id="KW-0472">Membrane</keyword>
<feature type="domain" description="C2" evidence="4">
    <location>
        <begin position="5"/>
        <end position="121"/>
    </location>
</feature>
<dbReference type="PRINTS" id="PR00360">
    <property type="entry name" value="C2DOMAIN"/>
</dbReference>
<keyword evidence="2" id="KW-0106">Calcium</keyword>
<dbReference type="InterPro" id="IPR035892">
    <property type="entry name" value="C2_domain_sf"/>
</dbReference>
<dbReference type="AlphaFoldDB" id="A0A7J7KIM0"/>
<feature type="transmembrane region" description="Helical" evidence="3">
    <location>
        <begin position="354"/>
        <end position="382"/>
    </location>
</feature>
<evidence type="ECO:0000256" key="3">
    <source>
        <dbReference type="SAM" id="Phobius"/>
    </source>
</evidence>
<keyword evidence="6" id="KW-1185">Reference proteome</keyword>
<dbReference type="GO" id="GO:0005509">
    <property type="term" value="F:calcium ion binding"/>
    <property type="evidence" value="ECO:0007669"/>
    <property type="project" value="TreeGrafter"/>
</dbReference>
<dbReference type="SUPFAM" id="SSF49562">
    <property type="entry name" value="C2 domain (Calcium/lipid-binding domain, CaLB)"/>
    <property type="match status" value="2"/>
</dbReference>
<keyword evidence="1" id="KW-0479">Metal-binding</keyword>
<dbReference type="FunFam" id="2.60.40.150:FF:000167">
    <property type="entry name" value="Multiple C2 domains, transmembrane 2a"/>
    <property type="match status" value="1"/>
</dbReference>
<keyword evidence="3" id="KW-1133">Transmembrane helix</keyword>
<proteinExistence type="predicted"/>
<feature type="domain" description="C2" evidence="4">
    <location>
        <begin position="157"/>
        <end position="272"/>
    </location>
</feature>
<dbReference type="GO" id="GO:0030672">
    <property type="term" value="C:synaptic vesicle membrane"/>
    <property type="evidence" value="ECO:0007669"/>
    <property type="project" value="TreeGrafter"/>
</dbReference>
<reference evidence="5" key="1">
    <citation type="submission" date="2020-06" db="EMBL/GenBank/DDBJ databases">
        <title>Draft genome of Bugula neritina, a colonial animal packing powerful symbionts and potential medicines.</title>
        <authorList>
            <person name="Rayko M."/>
        </authorList>
    </citation>
    <scope>NUCLEOTIDE SEQUENCE [LARGE SCALE GENOMIC DNA]</scope>
    <source>
        <strain evidence="5">Kwan_BN1</strain>
    </source>
</reference>
<protein>
    <submittedName>
        <fullName evidence="5">MCTP2</fullName>
    </submittedName>
</protein>